<dbReference type="Gene3D" id="3.30.300.30">
    <property type="match status" value="1"/>
</dbReference>
<accession>A0ABR4PMH0</accession>
<dbReference type="InterPro" id="IPR000873">
    <property type="entry name" value="AMP-dep_synth/lig_dom"/>
</dbReference>
<dbReference type="InterPro" id="IPR042099">
    <property type="entry name" value="ANL_N_sf"/>
</dbReference>
<keyword evidence="5" id="KW-1185">Reference proteome</keyword>
<organism evidence="4 5">
    <name type="scientific">Phlyctema vagabunda</name>
    <dbReference type="NCBI Taxonomy" id="108571"/>
    <lineage>
        <taxon>Eukaryota</taxon>
        <taxon>Fungi</taxon>
        <taxon>Dikarya</taxon>
        <taxon>Ascomycota</taxon>
        <taxon>Pezizomycotina</taxon>
        <taxon>Leotiomycetes</taxon>
        <taxon>Helotiales</taxon>
        <taxon>Dermateaceae</taxon>
        <taxon>Phlyctema</taxon>
    </lineage>
</organism>
<dbReference type="InterPro" id="IPR025110">
    <property type="entry name" value="AMP-bd_C"/>
</dbReference>
<dbReference type="Pfam" id="PF13193">
    <property type="entry name" value="AMP-binding_C"/>
    <property type="match status" value="1"/>
</dbReference>
<dbReference type="PANTHER" id="PTHR24096:SF265">
    <property type="entry name" value="ENZYME, PUTATIVE (AFU_ORTHOLOGUE AFUA_5G14270)-RELATED"/>
    <property type="match status" value="1"/>
</dbReference>
<dbReference type="CDD" id="cd05911">
    <property type="entry name" value="Firefly_Luc_like"/>
    <property type="match status" value="1"/>
</dbReference>
<reference evidence="4 5" key="1">
    <citation type="submission" date="2024-06" db="EMBL/GenBank/DDBJ databases">
        <title>Complete genome of Phlyctema vagabunda strain 19-DSS-EL-015.</title>
        <authorList>
            <person name="Fiorenzani C."/>
        </authorList>
    </citation>
    <scope>NUCLEOTIDE SEQUENCE [LARGE SCALE GENOMIC DNA]</scope>
    <source>
        <strain evidence="4 5">19-DSS-EL-015</strain>
    </source>
</reference>
<evidence type="ECO:0000256" key="1">
    <source>
        <dbReference type="SAM" id="MobiDB-lite"/>
    </source>
</evidence>
<dbReference type="InterPro" id="IPR045851">
    <property type="entry name" value="AMP-bd_C_sf"/>
</dbReference>
<dbReference type="PANTHER" id="PTHR24096">
    <property type="entry name" value="LONG-CHAIN-FATTY-ACID--COA LIGASE"/>
    <property type="match status" value="1"/>
</dbReference>
<name>A0ABR4PMH0_9HELO</name>
<evidence type="ECO:0000313" key="4">
    <source>
        <dbReference type="EMBL" id="KAL3424530.1"/>
    </source>
</evidence>
<dbReference type="Gene3D" id="3.40.50.12780">
    <property type="entry name" value="N-terminal domain of ligase-like"/>
    <property type="match status" value="1"/>
</dbReference>
<evidence type="ECO:0000313" key="5">
    <source>
        <dbReference type="Proteomes" id="UP001629113"/>
    </source>
</evidence>
<dbReference type="Pfam" id="PF00501">
    <property type="entry name" value="AMP-binding"/>
    <property type="match status" value="1"/>
</dbReference>
<feature type="compositionally biased region" description="Polar residues" evidence="1">
    <location>
        <begin position="558"/>
        <end position="569"/>
    </location>
</feature>
<dbReference type="EMBL" id="JBFCZG010000003">
    <property type="protein sequence ID" value="KAL3424530.1"/>
    <property type="molecule type" value="Genomic_DNA"/>
</dbReference>
<gene>
    <name evidence="4" type="ORF">PVAG01_03811</name>
</gene>
<feature type="domain" description="AMP-binding enzyme C-terminal" evidence="3">
    <location>
        <begin position="425"/>
        <end position="501"/>
    </location>
</feature>
<evidence type="ECO:0000259" key="3">
    <source>
        <dbReference type="Pfam" id="PF13193"/>
    </source>
</evidence>
<sequence>MDIVSWTFAKSKKYDQDKPLYIDPSNPERSLSANQVRTTVRQLACGLESHGLVKGDTVCVLSFNDIYYTSLYLGIIGAGGCFTGANPGYTAYELAHHLRTTQAKYLISAPKTLNVATEAAKECGLSNGDIYVLNLHGEVIPEGYQSWSKLLSCGEKDWVKGIDAANTTAAYVSTSGTSGLPKAAILTHSYMVSQAEVIGRVTATPGETSHMIAIPPFHVFTIPAQHALPIRRGTTCYIMPRYEQETFMQAIKKFQISKTVVVPPILMSLSKSKHTGLLRSLRSIHVGGSCATDGMQQQLYDKLHPDARILQVYGMTEAGWATTWQEKATDCSGSVGKPLPGTRFRLVDSDDQVIKKDGVHGEIHIRAPHPMKGYLNNATATAEAFTPDGWVRSGDVGFVRKGKWYVIDRTKDLIKVRGWQVSPAEIEAVILEHPDVADAAVIGVAARDTSGEVPHGYVVRKPGSQVNENDIKSFLATRLARYKSVDAVKFIDHIPRNPTGKILRRVLRDSKGTQIVPADQSAAMAYSNAIKTLERLQQSRNAERRAAMSKPPARSHSRSASLTDASTIDLSEPPSPSPGLVSDETGLPVVEDFQSLKRKAEELSPVRIKRQHHHQ</sequence>
<protein>
    <submittedName>
        <fullName evidence="4">4-coumarate-CoA ligase-like protein 2</fullName>
    </submittedName>
</protein>
<comment type="caution">
    <text evidence="4">The sequence shown here is derived from an EMBL/GenBank/DDBJ whole genome shotgun (WGS) entry which is preliminary data.</text>
</comment>
<feature type="domain" description="AMP-dependent synthetase/ligase" evidence="2">
    <location>
        <begin position="13"/>
        <end position="375"/>
    </location>
</feature>
<dbReference type="Proteomes" id="UP001629113">
    <property type="component" value="Unassembled WGS sequence"/>
</dbReference>
<dbReference type="SUPFAM" id="SSF56801">
    <property type="entry name" value="Acetyl-CoA synthetase-like"/>
    <property type="match status" value="1"/>
</dbReference>
<feature type="region of interest" description="Disordered" evidence="1">
    <location>
        <begin position="539"/>
        <end position="588"/>
    </location>
</feature>
<proteinExistence type="predicted"/>
<evidence type="ECO:0000259" key="2">
    <source>
        <dbReference type="Pfam" id="PF00501"/>
    </source>
</evidence>